<evidence type="ECO:0000256" key="2">
    <source>
        <dbReference type="SAM" id="Phobius"/>
    </source>
</evidence>
<keyword evidence="2" id="KW-1133">Transmembrane helix</keyword>
<keyword evidence="2" id="KW-0812">Transmembrane</keyword>
<feature type="region of interest" description="Disordered" evidence="1">
    <location>
        <begin position="152"/>
        <end position="183"/>
    </location>
</feature>
<name>A0A194XEB9_MOLSC</name>
<accession>A0A194XEB9</accession>
<evidence type="ECO:0000256" key="1">
    <source>
        <dbReference type="SAM" id="MobiDB-lite"/>
    </source>
</evidence>
<dbReference type="RefSeq" id="XP_018072462.1">
    <property type="nucleotide sequence ID" value="XM_018219732.1"/>
</dbReference>
<evidence type="ECO:0000313" key="3">
    <source>
        <dbReference type="EMBL" id="KUJ18107.1"/>
    </source>
</evidence>
<dbReference type="KEGG" id="psco:LY89DRAFT_732799"/>
<dbReference type="EMBL" id="KQ947413">
    <property type="protein sequence ID" value="KUJ18107.1"/>
    <property type="molecule type" value="Genomic_DNA"/>
</dbReference>
<dbReference type="Proteomes" id="UP000070700">
    <property type="component" value="Unassembled WGS sequence"/>
</dbReference>
<feature type="compositionally biased region" description="Basic and acidic residues" evidence="1">
    <location>
        <begin position="161"/>
        <end position="182"/>
    </location>
</feature>
<evidence type="ECO:0000313" key="4">
    <source>
        <dbReference type="Proteomes" id="UP000070700"/>
    </source>
</evidence>
<dbReference type="InParanoid" id="A0A194XEB9"/>
<reference evidence="3 4" key="1">
    <citation type="submission" date="2015-10" db="EMBL/GenBank/DDBJ databases">
        <title>Full genome of DAOMC 229536 Phialocephala scopiformis, a fungal endophyte of spruce producing the potent anti-insectan compound rugulosin.</title>
        <authorList>
            <consortium name="DOE Joint Genome Institute"/>
            <person name="Walker A.K."/>
            <person name="Frasz S.L."/>
            <person name="Seifert K.A."/>
            <person name="Miller J.D."/>
            <person name="Mondo S.J."/>
            <person name="Labutti K."/>
            <person name="Lipzen A."/>
            <person name="Dockter R."/>
            <person name="Kennedy M."/>
            <person name="Grigoriev I.V."/>
            <person name="Spatafora J.W."/>
        </authorList>
    </citation>
    <scope>NUCLEOTIDE SEQUENCE [LARGE SCALE GENOMIC DNA]</scope>
    <source>
        <strain evidence="3 4">CBS 120377</strain>
    </source>
</reference>
<keyword evidence="2" id="KW-0472">Membrane</keyword>
<gene>
    <name evidence="3" type="ORF">LY89DRAFT_732799</name>
</gene>
<feature type="transmembrane region" description="Helical" evidence="2">
    <location>
        <begin position="124"/>
        <end position="146"/>
    </location>
</feature>
<organism evidence="3 4">
    <name type="scientific">Mollisia scopiformis</name>
    <name type="common">Conifer needle endophyte fungus</name>
    <name type="synonym">Phialocephala scopiformis</name>
    <dbReference type="NCBI Taxonomy" id="149040"/>
    <lineage>
        <taxon>Eukaryota</taxon>
        <taxon>Fungi</taxon>
        <taxon>Dikarya</taxon>
        <taxon>Ascomycota</taxon>
        <taxon>Pezizomycotina</taxon>
        <taxon>Leotiomycetes</taxon>
        <taxon>Helotiales</taxon>
        <taxon>Mollisiaceae</taxon>
        <taxon>Mollisia</taxon>
    </lineage>
</organism>
<dbReference type="GeneID" id="28829458"/>
<proteinExistence type="predicted"/>
<protein>
    <submittedName>
        <fullName evidence="3">Uncharacterized protein</fullName>
    </submittedName>
</protein>
<dbReference type="AlphaFoldDB" id="A0A194XEB9"/>
<keyword evidence="4" id="KW-1185">Reference proteome</keyword>
<sequence length="239" mass="25566">MAVLFRRATTIPSTSAAFTTITTAVLTYTMPEALAVYSPSSTKPWSTIIRLTTVTSSATLTYSEQFIPVATEISAVTTTSILTVLNLITSVPASSISSTASSTTSPTPSAIAKVSPGLASGAKAHIAVGVIAFVFLLIVVFVSLALRKRKRRQKRAGGRSQDPDTHEMATRHNVPEMDEQNKGRGLHTMIVPDIVSSSSNAGSDELYEALGSTIWEQEISSPNKGQWDPRLQALKELEE</sequence>